<dbReference type="PIRSF" id="PIRSF003085">
    <property type="entry name" value="CMAS"/>
    <property type="match status" value="1"/>
</dbReference>
<feature type="active site" evidence="6">
    <location>
        <position position="392"/>
    </location>
</feature>
<accession>A0A653E7U9</accession>
<keyword evidence="5" id="KW-0443">Lipid metabolism</keyword>
<dbReference type="PANTHER" id="PTHR43667:SF2">
    <property type="entry name" value="FATTY ACID C-METHYL TRANSFERASE"/>
    <property type="match status" value="1"/>
</dbReference>
<name>A0A653E7U9_9PSED</name>
<keyword evidence="2" id="KW-0489">Methyltransferase</keyword>
<evidence type="ECO:0000256" key="6">
    <source>
        <dbReference type="PIRSR" id="PIRSR003085-1"/>
    </source>
</evidence>
<dbReference type="RefSeq" id="WP_150548576.1">
    <property type="nucleotide sequence ID" value="NZ_LR215729.2"/>
</dbReference>
<dbReference type="PANTHER" id="PTHR43667">
    <property type="entry name" value="CYCLOPROPANE-FATTY-ACYL-PHOSPHOLIPID SYNTHASE"/>
    <property type="match status" value="1"/>
</dbReference>
<protein>
    <submittedName>
        <fullName evidence="7">Cyclopropane-fatty-acyl-phospholipid synthase</fullName>
    </submittedName>
</protein>
<dbReference type="SUPFAM" id="SSF53335">
    <property type="entry name" value="S-adenosyl-L-methionine-dependent methyltransferases"/>
    <property type="match status" value="1"/>
</dbReference>
<keyword evidence="3" id="KW-0808">Transferase</keyword>
<dbReference type="InterPro" id="IPR050723">
    <property type="entry name" value="CFA/CMAS"/>
</dbReference>
<dbReference type="EMBL" id="LR215729">
    <property type="protein sequence ID" value="VEV97852.1"/>
    <property type="molecule type" value="Genomic_DNA"/>
</dbReference>
<dbReference type="GO" id="GO:0008168">
    <property type="term" value="F:methyltransferase activity"/>
    <property type="evidence" value="ECO:0007669"/>
    <property type="project" value="UniProtKB-KW"/>
</dbReference>
<dbReference type="CDD" id="cd02440">
    <property type="entry name" value="AdoMet_MTases"/>
    <property type="match status" value="1"/>
</dbReference>
<gene>
    <name evidence="7" type="ORF">PMYSY11_2807</name>
</gene>
<evidence type="ECO:0000256" key="4">
    <source>
        <dbReference type="ARBA" id="ARBA00022691"/>
    </source>
</evidence>
<dbReference type="InterPro" id="IPR029063">
    <property type="entry name" value="SAM-dependent_MTases_sf"/>
</dbReference>
<evidence type="ECO:0000256" key="3">
    <source>
        <dbReference type="ARBA" id="ARBA00022679"/>
    </source>
</evidence>
<dbReference type="GO" id="GO:0008610">
    <property type="term" value="P:lipid biosynthetic process"/>
    <property type="evidence" value="ECO:0007669"/>
    <property type="project" value="InterPro"/>
</dbReference>
<evidence type="ECO:0000256" key="1">
    <source>
        <dbReference type="ARBA" id="ARBA00010815"/>
    </source>
</evidence>
<dbReference type="Gene3D" id="3.40.50.150">
    <property type="entry name" value="Vaccinia Virus protein VP39"/>
    <property type="match status" value="1"/>
</dbReference>
<keyword evidence="4" id="KW-0949">S-adenosyl-L-methionine</keyword>
<dbReference type="InterPro" id="IPR003333">
    <property type="entry name" value="CMAS"/>
</dbReference>
<evidence type="ECO:0000256" key="5">
    <source>
        <dbReference type="ARBA" id="ARBA00023098"/>
    </source>
</evidence>
<sequence>MKSSSLTPTKDSVRTGNGIGASFLRMAVMRQLGQLRNGALEVVDGNQRQLFGDAMASLRAELHIHNDAIWGMVASNGSIGAGEAYIHGYWTSPDLTAVVRVFVSNLEVLDAMEGGLATLSRPFIKALHWINRNTRSGSRKNIAAHYDLGNDMFEQFLDPTMMYSAAQFLTPQDTLEQAQLNKLERICQKLELKPDDHLLEIGTGWGSMAIYAAIHYGCKVTTTTLSQEQYDYAAERINRHRLQSKITLLLEDYRDLQGRYDKLVSIEMIEAVGHKFLPEYFAQCARLLKDDGLMLLQAITIRDQRYEQAKNNVDFIQRYIFPGGALPSVSKMLDVICKHTDMNLHHMEDFGLHYAKTLRMWHDNLHQARHNLEQLGYDEYFYRMWEFYLCYCEGGFIERTIGTAQLLMAKPAAQPQPLLGRFDV</sequence>
<evidence type="ECO:0000313" key="7">
    <source>
        <dbReference type="EMBL" id="VEV97852.1"/>
    </source>
</evidence>
<reference evidence="7" key="1">
    <citation type="submission" date="2019-02" db="EMBL/GenBank/DDBJ databases">
        <authorList>
            <consortium name="Genoscope - CEA"/>
            <person name="William W."/>
        </authorList>
    </citation>
    <scope>NUCLEOTIDE SEQUENCE [LARGE SCALE GENOMIC DNA]</scope>
    <source>
        <strain evidence="7">YSy11</strain>
    </source>
</reference>
<proteinExistence type="inferred from homology"/>
<dbReference type="Pfam" id="PF02353">
    <property type="entry name" value="CMAS"/>
    <property type="match status" value="1"/>
</dbReference>
<organism evidence="7">
    <name type="scientific">Pseudomonas marincola</name>
    <dbReference type="NCBI Taxonomy" id="437900"/>
    <lineage>
        <taxon>Bacteria</taxon>
        <taxon>Pseudomonadati</taxon>
        <taxon>Pseudomonadota</taxon>
        <taxon>Gammaproteobacteria</taxon>
        <taxon>Pseudomonadales</taxon>
        <taxon>Pseudomonadaceae</taxon>
        <taxon>Pseudomonas</taxon>
    </lineage>
</organism>
<dbReference type="GO" id="GO:0032259">
    <property type="term" value="P:methylation"/>
    <property type="evidence" value="ECO:0007669"/>
    <property type="project" value="UniProtKB-KW"/>
</dbReference>
<dbReference type="AlphaFoldDB" id="A0A653E7U9"/>
<evidence type="ECO:0000256" key="2">
    <source>
        <dbReference type="ARBA" id="ARBA00022603"/>
    </source>
</evidence>
<comment type="similarity">
    <text evidence="1">Belongs to the CFA/CMAS family.</text>
</comment>